<comment type="caution">
    <text evidence="3">The sequence shown here is derived from an EMBL/GenBank/DDBJ whole genome shotgun (WGS) entry which is preliminary data.</text>
</comment>
<evidence type="ECO:0000313" key="4">
    <source>
        <dbReference type="Proteomes" id="UP000525652"/>
    </source>
</evidence>
<organism evidence="3 4">
    <name type="scientific">Puniceicoccus vermicola</name>
    <dbReference type="NCBI Taxonomy" id="388746"/>
    <lineage>
        <taxon>Bacteria</taxon>
        <taxon>Pseudomonadati</taxon>
        <taxon>Verrucomicrobiota</taxon>
        <taxon>Opitutia</taxon>
        <taxon>Puniceicoccales</taxon>
        <taxon>Puniceicoccaceae</taxon>
        <taxon>Puniceicoccus</taxon>
    </lineage>
</organism>
<protein>
    <recommendedName>
        <fullName evidence="5">DUF4369 domain-containing protein</fullName>
    </recommendedName>
</protein>
<keyword evidence="1" id="KW-0175">Coiled coil</keyword>
<keyword evidence="2" id="KW-0732">Signal</keyword>
<evidence type="ECO:0000256" key="1">
    <source>
        <dbReference type="SAM" id="Coils"/>
    </source>
</evidence>
<dbReference type="Proteomes" id="UP000525652">
    <property type="component" value="Unassembled WGS sequence"/>
</dbReference>
<feature type="coiled-coil region" evidence="1">
    <location>
        <begin position="169"/>
        <end position="196"/>
    </location>
</feature>
<evidence type="ECO:0000313" key="3">
    <source>
        <dbReference type="EMBL" id="MBC2600595.1"/>
    </source>
</evidence>
<sequence length="209" mass="23892">MITKRLVFLTLILGISGLTAAPRKVVSITNTEGVTIEAEIISVVRSKNDVSWLCFRKPKGKDFYLYPFASLTRSSLDLLSTTFQGNELVVVDGLTGPQLDMLDEYLAASPRERLVLEVQDARKRERLLSREWKRLQNQTWQIQQQLAGIQDPQHRVRVAALFQQSLRARDRTGKRLVLLQAEIRRMEERIDLLKSMGVPIEDDPFADSN</sequence>
<accession>A0A7X1AV56</accession>
<dbReference type="RefSeq" id="WP_185691338.1">
    <property type="nucleotide sequence ID" value="NZ_JACHVA010000028.1"/>
</dbReference>
<evidence type="ECO:0000256" key="2">
    <source>
        <dbReference type="SAM" id="SignalP"/>
    </source>
</evidence>
<feature type="chain" id="PRO_5031339619" description="DUF4369 domain-containing protein" evidence="2">
    <location>
        <begin position="21"/>
        <end position="209"/>
    </location>
</feature>
<dbReference type="EMBL" id="JACHVA010000028">
    <property type="protein sequence ID" value="MBC2600595.1"/>
    <property type="molecule type" value="Genomic_DNA"/>
</dbReference>
<feature type="signal peptide" evidence="2">
    <location>
        <begin position="1"/>
        <end position="20"/>
    </location>
</feature>
<proteinExistence type="predicted"/>
<keyword evidence="4" id="KW-1185">Reference proteome</keyword>
<reference evidence="3 4" key="1">
    <citation type="submission" date="2020-07" db="EMBL/GenBank/DDBJ databases">
        <authorList>
            <person name="Feng X."/>
        </authorList>
    </citation>
    <scope>NUCLEOTIDE SEQUENCE [LARGE SCALE GENOMIC DNA]</scope>
    <source>
        <strain evidence="3 4">JCM14086</strain>
    </source>
</reference>
<name>A0A7X1AV56_9BACT</name>
<evidence type="ECO:0008006" key="5">
    <source>
        <dbReference type="Google" id="ProtNLM"/>
    </source>
</evidence>
<feature type="coiled-coil region" evidence="1">
    <location>
        <begin position="111"/>
        <end position="138"/>
    </location>
</feature>
<gene>
    <name evidence="3" type="ORF">H5P30_02240</name>
</gene>
<dbReference type="AlphaFoldDB" id="A0A7X1AV56"/>